<evidence type="ECO:0000313" key="2">
    <source>
        <dbReference type="Proteomes" id="UP000326565"/>
    </source>
</evidence>
<keyword evidence="2" id="KW-1185">Reference proteome</keyword>
<dbReference type="AlphaFoldDB" id="A0A5N5WFR8"/>
<protein>
    <submittedName>
        <fullName evidence="1">Uncharacterized protein</fullName>
    </submittedName>
</protein>
<proteinExistence type="predicted"/>
<evidence type="ECO:0000313" key="1">
    <source>
        <dbReference type="EMBL" id="KAB8067086.1"/>
    </source>
</evidence>
<gene>
    <name evidence="1" type="ORF">BDV29DRAFT_163768</name>
</gene>
<reference evidence="1 2" key="1">
    <citation type="submission" date="2019-04" db="EMBL/GenBank/DDBJ databases">
        <title>Friends and foes A comparative genomics study of 23 Aspergillus species from section Flavi.</title>
        <authorList>
            <consortium name="DOE Joint Genome Institute"/>
            <person name="Kjaerbolling I."/>
            <person name="Vesth T."/>
            <person name="Frisvad J.C."/>
            <person name="Nybo J.L."/>
            <person name="Theobald S."/>
            <person name="Kildgaard S."/>
            <person name="Isbrandt T."/>
            <person name="Kuo A."/>
            <person name="Sato A."/>
            <person name="Lyhne E.K."/>
            <person name="Kogle M.E."/>
            <person name="Wiebenga A."/>
            <person name="Kun R.S."/>
            <person name="Lubbers R.J."/>
            <person name="Makela M.R."/>
            <person name="Barry K."/>
            <person name="Chovatia M."/>
            <person name="Clum A."/>
            <person name="Daum C."/>
            <person name="Haridas S."/>
            <person name="He G."/>
            <person name="LaButti K."/>
            <person name="Lipzen A."/>
            <person name="Mondo S."/>
            <person name="Riley R."/>
            <person name="Salamov A."/>
            <person name="Simmons B.A."/>
            <person name="Magnuson J.K."/>
            <person name="Henrissat B."/>
            <person name="Mortensen U.H."/>
            <person name="Larsen T.O."/>
            <person name="Devries R.P."/>
            <person name="Grigoriev I.V."/>
            <person name="Machida M."/>
            <person name="Baker S.E."/>
            <person name="Andersen M.R."/>
        </authorList>
    </citation>
    <scope>NUCLEOTIDE SEQUENCE [LARGE SCALE GENOMIC DNA]</scope>
    <source>
        <strain evidence="1 2">CBS 151.66</strain>
    </source>
</reference>
<dbReference type="Proteomes" id="UP000326565">
    <property type="component" value="Unassembled WGS sequence"/>
</dbReference>
<name>A0A5N5WFR8_9EURO</name>
<sequence length="1263" mass="135253">MLSTTTDSELMVQHVAAVAVPNCSTFFTVADENGLPMVFSIGTDQKFYIIKEDIQGAHILSDFGSLLDLPEGYVAHALSVTQDADSNIYIVLAIEDSDSTTNSDPDRIPSTINVLKPFKPGDIDLGSPNTGLCQLLLKQTGTNADLRAWAIFAVGSTGGASYPPVFVAYQPLQYINKKEDLSRIAVSSDLTDWTIAFDVGLPEDASKIVALQPLVVPYGDDSMSGLALLYTLQDAPQLIFMSSDGTFQVSLECPEAAQGIGAITNVDNFTDLLVGGAGLRHYKAIECLRKHSTGNEISNTAPFNSIQELSVAQSQAGVTIWAADARDSVGYLTASTDLTTAGSPIPVIPKHQGGRFSVFKTATEGYEQLLVSDGAGALSLIRHDPALRLWRPTPFYTPTLDKILDIQCYTMQIFVVNGDKKPCIDSEVLLKSSGYVDILVNGLSVQASPTGVPVVTDQEGLLTIIVPTDGISSNTFGVTTTNDRTPSIDVLPLDPTEKVYNALSKIKSGDDLKNARTQTGQSVLKNSDLSDEDVDQVANAITLALSARKAVLAQNGVMVEPRSIKSFEKVRFGHNLEKLGKGRGGTLDWTSEAWHWFTNLVDDIVAWGIEAAEGVYHFFARIGGETYRWALDTLEMIGNALTWVFDKILDILETIIEWIGFFFNWGDIQDTHRSIIALTNSALDTWAQKAELAPDAIEVYFDGLSSVVQGQATTSIPGKLGSAAADNRTVDSSRSNNSITNSTKVKWSQYQCTHGGAFQGSVVHNGKKIAQAGGTSFEEFWSDVLSPLISTFGDTAHNIGSSIFEIFNPSGSITPEQVLSNLGTDVLLNLLEGIKKVANGLARVGASLLEDFKAAINYKITIPIFSVLYKTFLSGGSDLTVLDGLALILAIPVTIVAKLITGKTPPDMTAINYSDLIDGTVAKDVTMQFNQFANTTTLCCRPIIAAIDTIESIFGVRSRFEIGKAKHLVKFSNKHSRLQPSSSAVNLAKKYWQDVFAVVDTLATIPRDPDLPGYAIRWGSWAVSALNQGASMALRRVETASSALLRKGLGVQKVILGAVNYGLVVAVKVEEFQADFKDKIEALIVLDCVSATFDLVSCTCDGAAAVDPEPDTAAALEVTSNVTTVFSVVVSGSTYITRTAEGQYNEMISVPSAIIAKAERAREAAARKASGADLAGTAFLAVKQLPSGDLCFRARSASGAEVLRCHADAWVQAFGKTAYVRVPTWGVVAHGIPVASICKDGADITPTMGHEVAAQLVAANQHT</sequence>
<dbReference type="OrthoDB" id="3235083at2759"/>
<accession>A0A5N5WFR8</accession>
<organism evidence="1 2">
    <name type="scientific">Aspergillus leporis</name>
    <dbReference type="NCBI Taxonomy" id="41062"/>
    <lineage>
        <taxon>Eukaryota</taxon>
        <taxon>Fungi</taxon>
        <taxon>Dikarya</taxon>
        <taxon>Ascomycota</taxon>
        <taxon>Pezizomycotina</taxon>
        <taxon>Eurotiomycetes</taxon>
        <taxon>Eurotiomycetidae</taxon>
        <taxon>Eurotiales</taxon>
        <taxon>Aspergillaceae</taxon>
        <taxon>Aspergillus</taxon>
        <taxon>Aspergillus subgen. Circumdati</taxon>
    </lineage>
</organism>
<dbReference type="EMBL" id="ML732582">
    <property type="protein sequence ID" value="KAB8067086.1"/>
    <property type="molecule type" value="Genomic_DNA"/>
</dbReference>